<sequence>MTTSPPRVGLATASSTRTSPPRHHAQIWTGDDVCRHPDLGVVTDSGRSVAAEKQLGEVAEKKS</sequence>
<evidence type="ECO:0000256" key="1">
    <source>
        <dbReference type="SAM" id="MobiDB-lite"/>
    </source>
</evidence>
<dbReference type="EMBL" id="JACGWN010000003">
    <property type="protein sequence ID" value="KAL0454812.1"/>
    <property type="molecule type" value="Genomic_DNA"/>
</dbReference>
<gene>
    <name evidence="2" type="ORF">Slati_0820400</name>
</gene>
<reference evidence="2" key="2">
    <citation type="journal article" date="2024" name="Plant">
        <title>Genomic evolution and insights into agronomic trait innovations of Sesamum species.</title>
        <authorList>
            <person name="Miao H."/>
            <person name="Wang L."/>
            <person name="Qu L."/>
            <person name="Liu H."/>
            <person name="Sun Y."/>
            <person name="Le M."/>
            <person name="Wang Q."/>
            <person name="Wei S."/>
            <person name="Zheng Y."/>
            <person name="Lin W."/>
            <person name="Duan Y."/>
            <person name="Cao H."/>
            <person name="Xiong S."/>
            <person name="Wang X."/>
            <person name="Wei L."/>
            <person name="Li C."/>
            <person name="Ma Q."/>
            <person name="Ju M."/>
            <person name="Zhao R."/>
            <person name="Li G."/>
            <person name="Mu C."/>
            <person name="Tian Q."/>
            <person name="Mei H."/>
            <person name="Zhang T."/>
            <person name="Gao T."/>
            <person name="Zhang H."/>
        </authorList>
    </citation>
    <scope>NUCLEOTIDE SEQUENCE</scope>
    <source>
        <strain evidence="2">KEN1</strain>
    </source>
</reference>
<comment type="caution">
    <text evidence="2">The sequence shown here is derived from an EMBL/GenBank/DDBJ whole genome shotgun (WGS) entry which is preliminary data.</text>
</comment>
<feature type="region of interest" description="Disordered" evidence="1">
    <location>
        <begin position="1"/>
        <end position="27"/>
    </location>
</feature>
<proteinExistence type="predicted"/>
<name>A0AAW2XKV0_9LAMI</name>
<organism evidence="2">
    <name type="scientific">Sesamum latifolium</name>
    <dbReference type="NCBI Taxonomy" id="2727402"/>
    <lineage>
        <taxon>Eukaryota</taxon>
        <taxon>Viridiplantae</taxon>
        <taxon>Streptophyta</taxon>
        <taxon>Embryophyta</taxon>
        <taxon>Tracheophyta</taxon>
        <taxon>Spermatophyta</taxon>
        <taxon>Magnoliopsida</taxon>
        <taxon>eudicotyledons</taxon>
        <taxon>Gunneridae</taxon>
        <taxon>Pentapetalae</taxon>
        <taxon>asterids</taxon>
        <taxon>lamiids</taxon>
        <taxon>Lamiales</taxon>
        <taxon>Pedaliaceae</taxon>
        <taxon>Sesamum</taxon>
    </lineage>
</organism>
<accession>A0AAW2XKV0</accession>
<protein>
    <submittedName>
        <fullName evidence="2">Uncharacterized protein</fullName>
    </submittedName>
</protein>
<reference evidence="2" key="1">
    <citation type="submission" date="2020-06" db="EMBL/GenBank/DDBJ databases">
        <authorList>
            <person name="Li T."/>
            <person name="Hu X."/>
            <person name="Zhang T."/>
            <person name="Song X."/>
            <person name="Zhang H."/>
            <person name="Dai N."/>
            <person name="Sheng W."/>
            <person name="Hou X."/>
            <person name="Wei L."/>
        </authorList>
    </citation>
    <scope>NUCLEOTIDE SEQUENCE</scope>
    <source>
        <strain evidence="2">KEN1</strain>
        <tissue evidence="2">Leaf</tissue>
    </source>
</reference>
<dbReference type="AlphaFoldDB" id="A0AAW2XKV0"/>
<evidence type="ECO:0000313" key="2">
    <source>
        <dbReference type="EMBL" id="KAL0454812.1"/>
    </source>
</evidence>